<name>A0A0K2SXS6_LEPSM</name>
<proteinExistence type="predicted"/>
<accession>A0A0K2SXS6</accession>
<organism evidence="1">
    <name type="scientific">Lepeophtheirus salmonis</name>
    <name type="common">Salmon louse</name>
    <name type="synonym">Caligus salmonis</name>
    <dbReference type="NCBI Taxonomy" id="72036"/>
    <lineage>
        <taxon>Eukaryota</taxon>
        <taxon>Metazoa</taxon>
        <taxon>Ecdysozoa</taxon>
        <taxon>Arthropoda</taxon>
        <taxon>Crustacea</taxon>
        <taxon>Multicrustacea</taxon>
        <taxon>Hexanauplia</taxon>
        <taxon>Copepoda</taxon>
        <taxon>Siphonostomatoida</taxon>
        <taxon>Caligidae</taxon>
        <taxon>Lepeophtheirus</taxon>
    </lineage>
</organism>
<evidence type="ECO:0000313" key="1">
    <source>
        <dbReference type="EMBL" id="CDW18076.1"/>
    </source>
</evidence>
<dbReference type="EMBL" id="HACA01000715">
    <property type="protein sequence ID" value="CDW18076.1"/>
    <property type="molecule type" value="Transcribed_RNA"/>
</dbReference>
<feature type="non-terminal residue" evidence="1">
    <location>
        <position position="1"/>
    </location>
</feature>
<sequence length="76" mass="8419">GQTSSGPWTCIGLPTASPLNAQTLQSQTEQNGDIDRLFLKLVVKNLRSCEAFFPVYKLSELDEGYLVDLKANIFLN</sequence>
<dbReference type="AlphaFoldDB" id="A0A0K2SXS6"/>
<reference evidence="1" key="1">
    <citation type="submission" date="2014-05" db="EMBL/GenBank/DDBJ databases">
        <authorList>
            <person name="Chronopoulou M."/>
        </authorList>
    </citation>
    <scope>NUCLEOTIDE SEQUENCE</scope>
    <source>
        <tissue evidence="1">Whole organism</tissue>
    </source>
</reference>
<protein>
    <submittedName>
        <fullName evidence="1">Uncharacterized protein</fullName>
    </submittedName>
</protein>